<feature type="compositionally biased region" description="Polar residues" evidence="1">
    <location>
        <begin position="1535"/>
        <end position="1549"/>
    </location>
</feature>
<feature type="compositionally biased region" description="Acidic residues" evidence="1">
    <location>
        <begin position="290"/>
        <end position="305"/>
    </location>
</feature>
<feature type="compositionally biased region" description="Acidic residues" evidence="1">
    <location>
        <begin position="241"/>
        <end position="254"/>
    </location>
</feature>
<feature type="compositionally biased region" description="Basic residues" evidence="1">
    <location>
        <begin position="2036"/>
        <end position="2051"/>
    </location>
</feature>
<feature type="region of interest" description="Disordered" evidence="1">
    <location>
        <begin position="1481"/>
        <end position="1731"/>
    </location>
</feature>
<dbReference type="HOGENOM" id="CLU_237973_0_0_1"/>
<feature type="compositionally biased region" description="Basic residues" evidence="1">
    <location>
        <begin position="1977"/>
        <end position="1990"/>
    </location>
</feature>
<dbReference type="OrthoDB" id="2804229at2759"/>
<organism evidence="2 3">
    <name type="scientific">Amanita muscaria (strain Koide BX008)</name>
    <dbReference type="NCBI Taxonomy" id="946122"/>
    <lineage>
        <taxon>Eukaryota</taxon>
        <taxon>Fungi</taxon>
        <taxon>Dikarya</taxon>
        <taxon>Basidiomycota</taxon>
        <taxon>Agaricomycotina</taxon>
        <taxon>Agaricomycetes</taxon>
        <taxon>Agaricomycetidae</taxon>
        <taxon>Agaricales</taxon>
        <taxon>Pluteineae</taxon>
        <taxon>Amanitaceae</taxon>
        <taxon>Amanita</taxon>
    </lineage>
</organism>
<feature type="compositionally biased region" description="Polar residues" evidence="1">
    <location>
        <begin position="79"/>
        <end position="91"/>
    </location>
</feature>
<feature type="region of interest" description="Disordered" evidence="1">
    <location>
        <begin position="1293"/>
        <end position="1314"/>
    </location>
</feature>
<feature type="region of interest" description="Disordered" evidence="1">
    <location>
        <begin position="1343"/>
        <end position="1403"/>
    </location>
</feature>
<feature type="region of interest" description="Disordered" evidence="1">
    <location>
        <begin position="1873"/>
        <end position="2073"/>
    </location>
</feature>
<feature type="compositionally biased region" description="Low complexity" evidence="1">
    <location>
        <begin position="1954"/>
        <end position="1964"/>
    </location>
</feature>
<feature type="compositionally biased region" description="Acidic residues" evidence="1">
    <location>
        <begin position="347"/>
        <end position="390"/>
    </location>
</feature>
<dbReference type="STRING" id="946122.A0A0C2XH79"/>
<feature type="compositionally biased region" description="Polar residues" evidence="1">
    <location>
        <begin position="1639"/>
        <end position="1652"/>
    </location>
</feature>
<feature type="compositionally biased region" description="Low complexity" evidence="1">
    <location>
        <begin position="1930"/>
        <end position="1943"/>
    </location>
</feature>
<dbReference type="InParanoid" id="A0A0C2XH79"/>
<feature type="compositionally biased region" description="Polar residues" evidence="1">
    <location>
        <begin position="1714"/>
        <end position="1730"/>
    </location>
</feature>
<feature type="region of interest" description="Disordered" evidence="1">
    <location>
        <begin position="290"/>
        <end position="442"/>
    </location>
</feature>
<feature type="compositionally biased region" description="Acidic residues" evidence="1">
    <location>
        <begin position="208"/>
        <end position="217"/>
    </location>
</feature>
<feature type="compositionally biased region" description="Basic and acidic residues" evidence="1">
    <location>
        <begin position="67"/>
        <end position="78"/>
    </location>
</feature>
<dbReference type="Proteomes" id="UP000054549">
    <property type="component" value="Unassembled WGS sequence"/>
</dbReference>
<feature type="compositionally biased region" description="Acidic residues" evidence="1">
    <location>
        <begin position="161"/>
        <end position="176"/>
    </location>
</feature>
<feature type="region of interest" description="Disordered" evidence="1">
    <location>
        <begin position="1747"/>
        <end position="1781"/>
    </location>
</feature>
<evidence type="ECO:0000256" key="1">
    <source>
        <dbReference type="SAM" id="MobiDB-lite"/>
    </source>
</evidence>
<feature type="compositionally biased region" description="Basic residues" evidence="1">
    <location>
        <begin position="1653"/>
        <end position="1670"/>
    </location>
</feature>
<feature type="compositionally biased region" description="Acidic residues" evidence="1">
    <location>
        <begin position="407"/>
        <end position="425"/>
    </location>
</feature>
<feature type="compositionally biased region" description="Basic and acidic residues" evidence="1">
    <location>
        <begin position="125"/>
        <end position="144"/>
    </location>
</feature>
<feature type="region of interest" description="Disordered" evidence="1">
    <location>
        <begin position="890"/>
        <end position="911"/>
    </location>
</feature>
<feature type="compositionally biased region" description="Basic and acidic residues" evidence="1">
    <location>
        <begin position="1556"/>
        <end position="1572"/>
    </location>
</feature>
<proteinExistence type="predicted"/>
<accession>A0A0C2XH79</accession>
<feature type="compositionally biased region" description="Low complexity" evidence="1">
    <location>
        <begin position="1904"/>
        <end position="1919"/>
    </location>
</feature>
<feature type="compositionally biased region" description="Acidic residues" evidence="1">
    <location>
        <begin position="186"/>
        <end position="197"/>
    </location>
</feature>
<feature type="compositionally biased region" description="Acidic residues" evidence="1">
    <location>
        <begin position="1364"/>
        <end position="1373"/>
    </location>
</feature>
<feature type="compositionally biased region" description="Low complexity" evidence="1">
    <location>
        <begin position="1181"/>
        <end position="1196"/>
    </location>
</feature>
<feature type="region of interest" description="Disordered" evidence="1">
    <location>
        <begin position="837"/>
        <end position="876"/>
    </location>
</feature>
<feature type="compositionally biased region" description="Low complexity" evidence="1">
    <location>
        <begin position="1374"/>
        <end position="1384"/>
    </location>
</feature>
<dbReference type="EMBL" id="KN818227">
    <property type="protein sequence ID" value="KIL68791.1"/>
    <property type="molecule type" value="Genomic_DNA"/>
</dbReference>
<sequence>MSSPFAYGSPRIPAAPQSTPVTSSNSYFLNKPRAPRPPVVNPYDKFSQNEFDDWISNITGSLRKALGHETDEPDRTTVESDSTSAIFNQSPRGIHARQLHPNPTLSDEEQEEYETDEEGANDSLADIRARFTARLDKGKARDPMEGPGLPISGKGDKDAPIEIDLDGDESESDDDRVDQRLQDADASVDSDILDDEEVALHLSFFQPSDEEDEEDAEPGQWLLPQSSVGSEGDPKEGNEQREDEYDDESDEDEGSSSSEGRQGSDDVIELLYSDDEAVAQVSTAALSFVGEEEYSSSEGEREDIEVAVQEDRVEDDSLSFEQEESVREPVYEIGTAFEVEAELKEDIGEEDAEDDVEDEKEGTGDEEEGSEEEEAENEEEGDGSGSEEEHDQPQPSGMRRKPSPEIIDLDSDEEDQLTGDSDDIQPPELDTSFPPHQGDLQTPIEIRNPWLGLQTYAEDYYAGGPVFPQGPDVFHNPHILGVNDDREGFLTPGVVTPAESNEREASAGEELQPTLPRLHFVHSHSTKTWSEMPPEVDFVAGAAPTVEVQNVEVEKETNAILTRDEGSSVPIIIEAQDESNNVANTDLAQEKEPFGSQEQLVCNDLLEMNVQYALPSQETVQDGEHDAVRQTGTTLDEMYEEMDAEVARDSQAEQFHFQLEGASDVSRPLHRKVPSVTVEDATDDEAENEYLKEGDDTWISPILPLGASDLSIEATVDDSRLIMSSDDVTSLRWADTELAVDEWETKDSLSTAPEVRVEIADNGDSQTVSDVVEVATSELVESHISTTEVLEPDEQSDQLPALLTNNLPATDFVDTAIESEPEQQQLPTPPAEQEVLPHHAPMKHGSPETQPETLVEEDETQMESMKEEEALSQQNSKATLIGESLVAPPISIEKETPQIPSGDDEEESANAPTDITITIEEKLSETLDLDEKMLDQQSVGQSEIISPDADVSPSVATSVPDVAIQDVTEDAVTMEVIDYLAVVEEIPSKAASEEPEFLDKYTSAGTFSKEGSVISLSFSDGAGVSPGPSYLVEELPDDEVTDEDADGEVDPDLGITSMQDITSSRRWNDLADEIFDANLWDLGDPFFPPVPPIEPVEAAVCKENSVVCTTEQAEPVAVQENRLDSQLTLTGENPTEIIEPESSSDHAADEDDIASSRETSPSPIAVEQPTRSPSPASLAEGPQASAASLPQSSPSGSEKDLYGDKGGSTETQTHEVGLADETSPFTEDMTPDVGADDALTTIPGLTLTTSLRPTSPIPGLGARLLEDAGTEGVDSEIPGLTWSKTFPSLMTSNECSMPPRPASCPQTDISPSHSPLSLKQAHEWLMTHVPYTVTRRATEPVLFSDPYPYSLSTPGLDSAKDEVGDTEDEEEQDMSMSSSSTSASAEKDSERDAGEPGLDTDGSIEGKLFVAASPVGGNTPEEAEPGLSQDLIEPVETIDEYFMNFNDADQDRDADGDLDPDFVVLHDIITGPSEKLTMLAEKSEEAPVAVPEAVDVSSDAREGTLHIPSEIATERPSEPQQILSSPDTNILRDTATGSDLKVTSKTVTLTFAPESTKLETDDAQTDKSRSKSLELPADEEFHLNAVKPTEVVQDTAIGSSPQSLSPPPQADEATGNRTSNGKRKRSPTPQPKVAAQAPISDQPSNAMKSKSVQSKRPKPSQRHDRTKRPRTASTMNGKPEHSDSDDSILSSELTAPSDDEASSIADGLLRGDSAESSRTPTAALSPATKNTAEHFYPMLHRHGLGAKNQSKQVLPSQRPIQRTQSAPSGSRSSPFASQRATRSNCRYRKISVPREEDGPRVCFLVPGCSLGDEEVVEDNEIEDLGEATYADSLRMVRDIESLFDSYLIGVLRQLVGVDLLREQEVFYLPAPGEEPVVRKPRPKKSLSDKSSLSKRPSKSGNVDTSSVVSTPSRSVASTSFRSPSLSKAPVSHSSATSASVSTAKKGSRYERDSLTPTSSLSLSSSDEEKELDDTERRPKHRLKHIHKVERGKHSEHPAKGEKIPKGGRRLTSDAMAYTPRSDSEDEPSTDDNATRFPRRISVRRGLKRTRSGKSFAVPGEADGREAKKIKRDR</sequence>
<keyword evidence="3" id="KW-1185">Reference proteome</keyword>
<evidence type="ECO:0000313" key="3">
    <source>
        <dbReference type="Proteomes" id="UP000054549"/>
    </source>
</evidence>
<name>A0A0C2XH79_AMAMK</name>
<feature type="compositionally biased region" description="Low complexity" evidence="1">
    <location>
        <begin position="1486"/>
        <end position="1497"/>
    </location>
</feature>
<feature type="compositionally biased region" description="Acidic residues" evidence="1">
    <location>
        <begin position="312"/>
        <end position="323"/>
    </location>
</feature>
<feature type="compositionally biased region" description="Polar residues" evidence="1">
    <location>
        <begin position="1124"/>
        <end position="1133"/>
    </location>
</feature>
<reference evidence="2 3" key="1">
    <citation type="submission" date="2014-04" db="EMBL/GenBank/DDBJ databases">
        <title>Evolutionary Origins and Diversification of the Mycorrhizal Mutualists.</title>
        <authorList>
            <consortium name="DOE Joint Genome Institute"/>
            <consortium name="Mycorrhizal Genomics Consortium"/>
            <person name="Kohler A."/>
            <person name="Kuo A."/>
            <person name="Nagy L.G."/>
            <person name="Floudas D."/>
            <person name="Copeland A."/>
            <person name="Barry K.W."/>
            <person name="Cichocki N."/>
            <person name="Veneault-Fourrey C."/>
            <person name="LaButti K."/>
            <person name="Lindquist E.A."/>
            <person name="Lipzen A."/>
            <person name="Lundell T."/>
            <person name="Morin E."/>
            <person name="Murat C."/>
            <person name="Riley R."/>
            <person name="Ohm R."/>
            <person name="Sun H."/>
            <person name="Tunlid A."/>
            <person name="Henrissat B."/>
            <person name="Grigoriev I.V."/>
            <person name="Hibbett D.S."/>
            <person name="Martin F."/>
        </authorList>
    </citation>
    <scope>NUCLEOTIDE SEQUENCE [LARGE SCALE GENOMIC DNA]</scope>
    <source>
        <strain evidence="2 3">Koide BX008</strain>
    </source>
</reference>
<feature type="region of interest" description="Disordered" evidence="1">
    <location>
        <begin position="1"/>
        <end position="44"/>
    </location>
</feature>
<feature type="compositionally biased region" description="Polar residues" evidence="1">
    <location>
        <begin position="16"/>
        <end position="28"/>
    </location>
</feature>
<protein>
    <submittedName>
        <fullName evidence="2">Uncharacterized protein</fullName>
    </submittedName>
</protein>
<feature type="compositionally biased region" description="Acidic residues" evidence="1">
    <location>
        <begin position="106"/>
        <end position="120"/>
    </location>
</feature>
<feature type="compositionally biased region" description="Basic and acidic residues" evidence="1">
    <location>
        <begin position="1385"/>
        <end position="1394"/>
    </location>
</feature>
<evidence type="ECO:0000313" key="2">
    <source>
        <dbReference type="EMBL" id="KIL68791.1"/>
    </source>
</evidence>
<gene>
    <name evidence="2" type="ORF">M378DRAFT_21722</name>
</gene>
<feature type="region of interest" description="Disordered" evidence="1">
    <location>
        <begin position="67"/>
        <end position="269"/>
    </location>
</feature>
<feature type="compositionally biased region" description="Polar residues" evidence="1">
    <location>
        <begin position="1518"/>
        <end position="1528"/>
    </location>
</feature>
<feature type="region of interest" description="Disordered" evidence="1">
    <location>
        <begin position="1119"/>
        <end position="1237"/>
    </location>
</feature>
<feature type="compositionally biased region" description="Basic and acidic residues" evidence="1">
    <location>
        <begin position="1991"/>
        <end position="2004"/>
    </location>
</feature>
<feature type="compositionally biased region" description="Polar residues" evidence="1">
    <location>
        <begin position="1304"/>
        <end position="1314"/>
    </location>
</feature>